<dbReference type="STRING" id="631362.Thi970DRAFT_00010"/>
<sequence>MAEWTEHWERLSPRLRQWITLGTGGVIVGSLAVLIATAPQDDRDSEAQRRRLVNNLLTDVDPRDLGIDGLGRRLQTLEGDVRKIAYNLEQLGLDAAEGAGNRATLMQTLRRERQAELEALKRELAGVREELKSQAALPPGQGADLWVPPSPADVAETPANSEPEIRHSEPPALDQLFDAPRATVSEPAGSAKPAGPALSIRHVQGDAAKAAGKDKNPEDAISEVRIPAGSILQGVLLSGMDAPTGRTARQDPYPALLRLKDNAILPNRFRADIRECFLLVGGYGDLGSERVYLRAESINCVRRDGRTIEVAIDGYAVGEDGKVGVRGRLVNKQGQVIGRAMQVSFMQGFSQLFGTVPVASVATGGTTMPYQQVFSGQALQGAAISGTGKALDRLAEYYLDLAETIFPVLEVDAGRGVEVILNRGVGLKLDSLDQK</sequence>
<dbReference type="OrthoDB" id="15544at2"/>
<reference evidence="2 3" key="2">
    <citation type="submission" date="2011-11" db="EMBL/GenBank/DDBJ databases">
        <authorList>
            <consortium name="US DOE Joint Genome Institute"/>
            <person name="Lucas S."/>
            <person name="Han J."/>
            <person name="Lapidus A."/>
            <person name="Cheng J.-F."/>
            <person name="Goodwin L."/>
            <person name="Pitluck S."/>
            <person name="Peters L."/>
            <person name="Ovchinnikova G."/>
            <person name="Zhang X."/>
            <person name="Detter J.C."/>
            <person name="Han C."/>
            <person name="Tapia R."/>
            <person name="Land M."/>
            <person name="Hauser L."/>
            <person name="Kyrpides N."/>
            <person name="Ivanova N."/>
            <person name="Pagani I."/>
            <person name="Vogl K."/>
            <person name="Liu Z."/>
            <person name="Overmann J."/>
            <person name="Frigaard N.-U."/>
            <person name="Bryant D."/>
            <person name="Woyke T."/>
        </authorList>
    </citation>
    <scope>NUCLEOTIDE SEQUENCE [LARGE SCALE GENOMIC DNA]</scope>
    <source>
        <strain evidence="2 3">970</strain>
    </source>
</reference>
<evidence type="ECO:0000313" key="2">
    <source>
        <dbReference type="EMBL" id="EIC23879.1"/>
    </source>
</evidence>
<name>H8YVD9_9GAMM</name>
<protein>
    <submittedName>
        <fullName evidence="2">Bacterial conjugation TrbI-like protein</fullName>
    </submittedName>
</protein>
<organism evidence="2 3">
    <name type="scientific">Thiorhodovibrio frisius</name>
    <dbReference type="NCBI Taxonomy" id="631362"/>
    <lineage>
        <taxon>Bacteria</taxon>
        <taxon>Pseudomonadati</taxon>
        <taxon>Pseudomonadota</taxon>
        <taxon>Gammaproteobacteria</taxon>
        <taxon>Chromatiales</taxon>
        <taxon>Chromatiaceae</taxon>
        <taxon>Thiorhodovibrio</taxon>
    </lineage>
</organism>
<dbReference type="HOGENOM" id="CLU_046972_1_1_6"/>
<reference evidence="3" key="1">
    <citation type="submission" date="2011-06" db="EMBL/GenBank/DDBJ databases">
        <authorList>
            <consortium name="US DOE Joint Genome Institute (JGI-PGF)"/>
            <person name="Lucas S."/>
            <person name="Han J."/>
            <person name="Lapidus A."/>
            <person name="Cheng J.-F."/>
            <person name="Goodwin L."/>
            <person name="Pitluck S."/>
            <person name="Peters L."/>
            <person name="Land M.L."/>
            <person name="Hauser L."/>
            <person name="Vogl K."/>
            <person name="Liu Z."/>
            <person name="Overmann J."/>
            <person name="Frigaard N.-U."/>
            <person name="Bryant D.A."/>
            <person name="Woyke T.J."/>
        </authorList>
    </citation>
    <scope>NUCLEOTIDE SEQUENCE [LARGE SCALE GENOMIC DNA]</scope>
    <source>
        <strain evidence="3">970</strain>
    </source>
</reference>
<dbReference type="InterPro" id="IPR005498">
    <property type="entry name" value="T4SS_VirB10/TraB/TrbI"/>
</dbReference>
<dbReference type="RefSeq" id="WP_009146502.1">
    <property type="nucleotide sequence ID" value="NZ_CP121471.1"/>
</dbReference>
<proteinExistence type="predicted"/>
<dbReference type="EMBL" id="JH603163">
    <property type="protein sequence ID" value="EIC23879.1"/>
    <property type="molecule type" value="Genomic_DNA"/>
</dbReference>
<evidence type="ECO:0000313" key="3">
    <source>
        <dbReference type="Proteomes" id="UP000002964"/>
    </source>
</evidence>
<dbReference type="Proteomes" id="UP000002964">
    <property type="component" value="Unassembled WGS sequence"/>
</dbReference>
<keyword evidence="3" id="KW-1185">Reference proteome</keyword>
<dbReference type="AlphaFoldDB" id="H8YVD9"/>
<dbReference type="CDD" id="cd16430">
    <property type="entry name" value="TraB"/>
    <property type="match status" value="1"/>
</dbReference>
<gene>
    <name evidence="2" type="ORF">Thi970DRAFT_00010</name>
</gene>
<evidence type="ECO:0000256" key="1">
    <source>
        <dbReference type="SAM" id="MobiDB-lite"/>
    </source>
</evidence>
<feature type="region of interest" description="Disordered" evidence="1">
    <location>
        <begin position="134"/>
        <end position="169"/>
    </location>
</feature>
<dbReference type="eggNOG" id="COG2433">
    <property type="taxonomic scope" value="Bacteria"/>
</dbReference>
<dbReference type="Pfam" id="PF03743">
    <property type="entry name" value="TrbI"/>
    <property type="match status" value="1"/>
</dbReference>
<accession>H8YVD9</accession>